<dbReference type="EMBL" id="BAAAND010000006">
    <property type="protein sequence ID" value="GAA1587347.1"/>
    <property type="molecule type" value="Genomic_DNA"/>
</dbReference>
<evidence type="ECO:0000313" key="1">
    <source>
        <dbReference type="EMBL" id="GAA1587347.1"/>
    </source>
</evidence>
<dbReference type="Proteomes" id="UP001500190">
    <property type="component" value="Unassembled WGS sequence"/>
</dbReference>
<proteinExistence type="predicted"/>
<evidence type="ECO:0000313" key="2">
    <source>
        <dbReference type="Proteomes" id="UP001500190"/>
    </source>
</evidence>
<reference evidence="1 2" key="1">
    <citation type="journal article" date="2019" name="Int. J. Syst. Evol. Microbiol.">
        <title>The Global Catalogue of Microorganisms (GCM) 10K type strain sequencing project: providing services to taxonomists for standard genome sequencing and annotation.</title>
        <authorList>
            <consortium name="The Broad Institute Genomics Platform"/>
            <consortium name="The Broad Institute Genome Sequencing Center for Infectious Disease"/>
            <person name="Wu L."/>
            <person name="Ma J."/>
        </authorList>
    </citation>
    <scope>NUCLEOTIDE SEQUENCE [LARGE SCALE GENOMIC DNA]</scope>
    <source>
        <strain evidence="1 2">JCM 14304</strain>
    </source>
</reference>
<organism evidence="1 2">
    <name type="scientific">Kribbella karoonensis</name>
    <dbReference type="NCBI Taxonomy" id="324851"/>
    <lineage>
        <taxon>Bacteria</taxon>
        <taxon>Bacillati</taxon>
        <taxon>Actinomycetota</taxon>
        <taxon>Actinomycetes</taxon>
        <taxon>Propionibacteriales</taxon>
        <taxon>Kribbellaceae</taxon>
        <taxon>Kribbella</taxon>
    </lineage>
</organism>
<sequence length="267" mass="29990">MTQRYREVSLRGRAGMIRRVRNPIGTIKRSQQLRSQLKAPRERLAGGSRRWIRMSMDWLIEEFGEDVVHRPIVLPTDVIPEGYDGSEAAATALCGLVDGRMDLRPGQCGLSFELDGVRRPVRAHIVKEPSGRWIRGDGRNEIQLTPALAADPVALTAIYAHEVGHELLLGGGRITRAARPDHESLTDLITVFYGLGIFTANAAYERRPRPNGRGKQPLARGYLREAALSEALAYYAMLRGERTPTWDHHLDPPVRRGMRNQLAILHR</sequence>
<accession>A0ABN2DUX1</accession>
<comment type="caution">
    <text evidence="1">The sequence shown here is derived from an EMBL/GenBank/DDBJ whole genome shotgun (WGS) entry which is preliminary data.</text>
</comment>
<keyword evidence="2" id="KW-1185">Reference proteome</keyword>
<name>A0ABN2DUX1_9ACTN</name>
<protein>
    <submittedName>
        <fullName evidence="1">Uncharacterized protein</fullName>
    </submittedName>
</protein>
<gene>
    <name evidence="1" type="ORF">GCM10009742_36890</name>
</gene>